<dbReference type="InterPro" id="IPR003959">
    <property type="entry name" value="ATPase_AAA_core"/>
</dbReference>
<dbReference type="InterPro" id="IPR027417">
    <property type="entry name" value="P-loop_NTPase"/>
</dbReference>
<sequence length="294" mass="31001">MQVEECVIANETITTASADDSPWSGIVMDDAIKDQIRNHALLALTLRQQMPFASTGLHGQIVLHGPPGTGKTSLARGLPFQLAPYVTGRRVRRIEINPHGLMSGEHGKSQQQVHELLSDYIPGLADDGQPTVVVLDEVESMVVARSEASLGANPADVHRATGAVLTALDTNTRKCPHLLFVATSNFMAGLDEAFMSRADAAILVPAPNQQALAAIIRSTLHELGALYPALRTLAEDPALPEVAARLDGLDGRMARKFVIGSLASATATTVDPAKLTMRQLLAAADVVDAAGAAS</sequence>
<dbReference type="EMBL" id="BAABFX010000047">
    <property type="protein sequence ID" value="GAA4402371.1"/>
    <property type="molecule type" value="Genomic_DNA"/>
</dbReference>
<dbReference type="InterPro" id="IPR003593">
    <property type="entry name" value="AAA+_ATPase"/>
</dbReference>
<keyword evidence="1" id="KW-0547">Nucleotide-binding</keyword>
<dbReference type="Pfam" id="PF00004">
    <property type="entry name" value="AAA"/>
    <property type="match status" value="1"/>
</dbReference>
<accession>A0ABP8K9F1</accession>
<feature type="domain" description="AAA+ ATPase" evidence="3">
    <location>
        <begin position="57"/>
        <end position="208"/>
    </location>
</feature>
<evidence type="ECO:0000313" key="5">
    <source>
        <dbReference type="Proteomes" id="UP001500390"/>
    </source>
</evidence>
<evidence type="ECO:0000313" key="4">
    <source>
        <dbReference type="EMBL" id="GAA4402371.1"/>
    </source>
</evidence>
<keyword evidence="5" id="KW-1185">Reference proteome</keyword>
<keyword evidence="2" id="KW-0067">ATP-binding</keyword>
<dbReference type="PANTHER" id="PTHR45991">
    <property type="entry name" value="PACHYTENE CHECKPOINT PROTEIN 2"/>
    <property type="match status" value="1"/>
</dbReference>
<dbReference type="PANTHER" id="PTHR45991:SF1">
    <property type="entry name" value="PACHYTENE CHECKPOINT PROTEIN 2 HOMOLOG"/>
    <property type="match status" value="1"/>
</dbReference>
<proteinExistence type="predicted"/>
<dbReference type="Proteomes" id="UP001500390">
    <property type="component" value="Unassembled WGS sequence"/>
</dbReference>
<comment type="caution">
    <text evidence="4">The sequence shown here is derived from an EMBL/GenBank/DDBJ whole genome shotgun (WGS) entry which is preliminary data.</text>
</comment>
<evidence type="ECO:0000256" key="2">
    <source>
        <dbReference type="ARBA" id="ARBA00022840"/>
    </source>
</evidence>
<name>A0ABP8K9F1_9MICO</name>
<dbReference type="Gene3D" id="3.40.50.300">
    <property type="entry name" value="P-loop containing nucleotide triphosphate hydrolases"/>
    <property type="match status" value="1"/>
</dbReference>
<evidence type="ECO:0000256" key="1">
    <source>
        <dbReference type="ARBA" id="ARBA00022741"/>
    </source>
</evidence>
<reference evidence="5" key="1">
    <citation type="journal article" date="2019" name="Int. J. Syst. Evol. Microbiol.">
        <title>The Global Catalogue of Microorganisms (GCM) 10K type strain sequencing project: providing services to taxonomists for standard genome sequencing and annotation.</title>
        <authorList>
            <consortium name="The Broad Institute Genomics Platform"/>
            <consortium name="The Broad Institute Genome Sequencing Center for Infectious Disease"/>
            <person name="Wu L."/>
            <person name="Ma J."/>
        </authorList>
    </citation>
    <scope>NUCLEOTIDE SEQUENCE [LARGE SCALE GENOMIC DNA]</scope>
    <source>
        <strain evidence="5">JCM 17738</strain>
    </source>
</reference>
<dbReference type="InterPro" id="IPR044539">
    <property type="entry name" value="Pch2-like"/>
</dbReference>
<dbReference type="SUPFAM" id="SSF52540">
    <property type="entry name" value="P-loop containing nucleoside triphosphate hydrolases"/>
    <property type="match status" value="1"/>
</dbReference>
<gene>
    <name evidence="4" type="ORF">GCM10023153_31430</name>
</gene>
<dbReference type="SMART" id="SM00382">
    <property type="entry name" value="AAA"/>
    <property type="match status" value="1"/>
</dbReference>
<protein>
    <recommendedName>
        <fullName evidence="3">AAA+ ATPase domain-containing protein</fullName>
    </recommendedName>
</protein>
<organism evidence="4 5">
    <name type="scientific">Ornithinibacter aureus</name>
    <dbReference type="NCBI Taxonomy" id="622664"/>
    <lineage>
        <taxon>Bacteria</taxon>
        <taxon>Bacillati</taxon>
        <taxon>Actinomycetota</taxon>
        <taxon>Actinomycetes</taxon>
        <taxon>Micrococcales</taxon>
        <taxon>Intrasporangiaceae</taxon>
        <taxon>Ornithinibacter</taxon>
    </lineage>
</organism>
<evidence type="ECO:0000259" key="3">
    <source>
        <dbReference type="SMART" id="SM00382"/>
    </source>
</evidence>
<dbReference type="RefSeq" id="WP_159901223.1">
    <property type="nucleotide sequence ID" value="NZ_BAABFX010000047.1"/>
</dbReference>